<protein>
    <recommendedName>
        <fullName evidence="5">Aminotransferase class I/classII large domain-containing protein</fullName>
    </recommendedName>
</protein>
<sequence length="383" mass="41568">MLPIDPTPLARREVRELESYNAGLSSEQVSKRFGISKIAKLGSNENPYGPSPLVATAISNAISDSGLYPDASCGLLRDLLAVRLGVAPEQLVFGNGSEDLIAILCRVFLDHGDNLVTVTPAFGLHTLYPHSLGAKIRAVPMLEGGSFDIDGLIEALSEPPRMLMFSSPSNPVGSALSASQLKQLLEVLTPATLLVFDEAYYEYAQGSPGYPDVLARLSLQQTPWIVLRTFSKAYALAGLRVGYGIASSPALADLIDRLRTPFNVNRLAQVAALAALQDEAHLKAGLEATIRERERVAKALHEMHLTVVPSLTNFLFFKTDQASDSVHEALLSHGVIVKPWREPGYRHWLRVSIGSREQNDQFLTALSETLQPAPAPFAHDDTP</sequence>
<dbReference type="Gene3D" id="3.40.640.10">
    <property type="entry name" value="Type I PLP-dependent aspartate aminotransferase-like (Major domain)"/>
    <property type="match status" value="1"/>
</dbReference>
<dbReference type="InterPro" id="IPR001917">
    <property type="entry name" value="Aminotrans_II_pyridoxalP_BS"/>
</dbReference>
<dbReference type="GO" id="GO:0000105">
    <property type="term" value="P:L-histidine biosynthetic process"/>
    <property type="evidence" value="ECO:0007669"/>
    <property type="project" value="InterPro"/>
</dbReference>
<evidence type="ECO:0000259" key="5">
    <source>
        <dbReference type="Pfam" id="PF00155"/>
    </source>
</evidence>
<dbReference type="PANTHER" id="PTHR43643:SF3">
    <property type="entry name" value="HISTIDINOL-PHOSPHATE AMINOTRANSFERASE"/>
    <property type="match status" value="1"/>
</dbReference>
<dbReference type="Pfam" id="PF00155">
    <property type="entry name" value="Aminotran_1_2"/>
    <property type="match status" value="1"/>
</dbReference>
<comment type="caution">
    <text evidence="6">The sequence shown here is derived from an EMBL/GenBank/DDBJ whole genome shotgun (WGS) entry which is preliminary data.</text>
</comment>
<dbReference type="InterPro" id="IPR004839">
    <property type="entry name" value="Aminotransferase_I/II_large"/>
</dbReference>
<evidence type="ECO:0000256" key="4">
    <source>
        <dbReference type="ARBA" id="ARBA00022898"/>
    </source>
</evidence>
<dbReference type="InterPro" id="IPR015421">
    <property type="entry name" value="PyrdxlP-dep_Trfase_major"/>
</dbReference>
<keyword evidence="4" id="KW-0663">Pyridoxal phosphate</keyword>
<evidence type="ECO:0000256" key="3">
    <source>
        <dbReference type="ARBA" id="ARBA00022679"/>
    </source>
</evidence>
<evidence type="ECO:0000313" key="6">
    <source>
        <dbReference type="EMBL" id="KKO07632.1"/>
    </source>
</evidence>
<dbReference type="PANTHER" id="PTHR43643">
    <property type="entry name" value="HISTIDINOL-PHOSPHATE AMINOTRANSFERASE 2"/>
    <property type="match status" value="1"/>
</dbReference>
<feature type="domain" description="Aminotransferase class I/classII large" evidence="5">
    <location>
        <begin position="37"/>
        <end position="366"/>
    </location>
</feature>
<keyword evidence="3" id="KW-0808">Transferase</keyword>
<evidence type="ECO:0000256" key="1">
    <source>
        <dbReference type="ARBA" id="ARBA00001933"/>
    </source>
</evidence>
<evidence type="ECO:0000256" key="2">
    <source>
        <dbReference type="ARBA" id="ARBA00022576"/>
    </source>
</evidence>
<dbReference type="HAMAP" id="MF_01023">
    <property type="entry name" value="HisC_aminotrans_2"/>
    <property type="match status" value="1"/>
</dbReference>
<dbReference type="SUPFAM" id="SSF53383">
    <property type="entry name" value="PLP-dependent transferases"/>
    <property type="match status" value="1"/>
</dbReference>
<dbReference type="InterPro" id="IPR050106">
    <property type="entry name" value="HistidinolP_aminotransfase"/>
</dbReference>
<dbReference type="NCBIfam" id="TIGR01141">
    <property type="entry name" value="hisC"/>
    <property type="match status" value="1"/>
</dbReference>
<dbReference type="CDD" id="cd00609">
    <property type="entry name" value="AAT_like"/>
    <property type="match status" value="1"/>
</dbReference>
<reference evidence="6" key="1">
    <citation type="journal article" date="2015" name="Nature">
        <title>Complex archaea that bridge the gap between prokaryotes and eukaryotes.</title>
        <authorList>
            <person name="Spang A."/>
            <person name="Saw J.H."/>
            <person name="Jorgensen S.L."/>
            <person name="Zaremba-Niedzwiedzka K."/>
            <person name="Martijn J."/>
            <person name="Lind A.E."/>
            <person name="van Eijk R."/>
            <person name="Schleper C."/>
            <person name="Guy L."/>
            <person name="Ettema T.J."/>
        </authorList>
    </citation>
    <scope>NUCLEOTIDE SEQUENCE</scope>
</reference>
<proteinExistence type="inferred from homology"/>
<accession>A0A0F9Y6Q5</accession>
<dbReference type="AlphaFoldDB" id="A0A0F9Y6Q5"/>
<dbReference type="InterPro" id="IPR015422">
    <property type="entry name" value="PyrdxlP-dep_Trfase_small"/>
</dbReference>
<dbReference type="PROSITE" id="PS00599">
    <property type="entry name" value="AA_TRANSFER_CLASS_2"/>
    <property type="match status" value="1"/>
</dbReference>
<dbReference type="EMBL" id="LAZR01000012">
    <property type="protein sequence ID" value="KKO07632.1"/>
    <property type="molecule type" value="Genomic_DNA"/>
</dbReference>
<keyword evidence="2" id="KW-0032">Aminotransferase</keyword>
<dbReference type="Gene3D" id="3.90.1150.10">
    <property type="entry name" value="Aspartate Aminotransferase, domain 1"/>
    <property type="match status" value="1"/>
</dbReference>
<dbReference type="GO" id="GO:0004400">
    <property type="term" value="F:histidinol-phosphate transaminase activity"/>
    <property type="evidence" value="ECO:0007669"/>
    <property type="project" value="InterPro"/>
</dbReference>
<comment type="cofactor">
    <cofactor evidence="1">
        <name>pyridoxal 5'-phosphate</name>
        <dbReference type="ChEBI" id="CHEBI:597326"/>
    </cofactor>
</comment>
<dbReference type="GO" id="GO:0030170">
    <property type="term" value="F:pyridoxal phosphate binding"/>
    <property type="evidence" value="ECO:0007669"/>
    <property type="project" value="InterPro"/>
</dbReference>
<name>A0A0F9Y6Q5_9ZZZZ</name>
<organism evidence="6">
    <name type="scientific">marine sediment metagenome</name>
    <dbReference type="NCBI Taxonomy" id="412755"/>
    <lineage>
        <taxon>unclassified sequences</taxon>
        <taxon>metagenomes</taxon>
        <taxon>ecological metagenomes</taxon>
    </lineage>
</organism>
<dbReference type="InterPro" id="IPR015424">
    <property type="entry name" value="PyrdxlP-dep_Trfase"/>
</dbReference>
<gene>
    <name evidence="6" type="ORF">LCGC14_0055880</name>
</gene>
<dbReference type="InterPro" id="IPR005861">
    <property type="entry name" value="HisP_aminotrans"/>
</dbReference>